<accession>T0ZL10</accession>
<dbReference type="SUPFAM" id="SSF53098">
    <property type="entry name" value="Ribonuclease H-like"/>
    <property type="match status" value="1"/>
</dbReference>
<dbReference type="InterPro" id="IPR012337">
    <property type="entry name" value="RNaseH-like_sf"/>
</dbReference>
<dbReference type="Pfam" id="PF01609">
    <property type="entry name" value="DDE_Tnp_1"/>
    <property type="match status" value="1"/>
</dbReference>
<dbReference type="EMBL" id="AUZZ01006737">
    <property type="protein sequence ID" value="EQD45363.1"/>
    <property type="molecule type" value="Genomic_DNA"/>
</dbReference>
<comment type="caution">
    <text evidence="2">The sequence shown here is derived from an EMBL/GenBank/DDBJ whole genome shotgun (WGS) entry which is preliminary data.</text>
</comment>
<dbReference type="PANTHER" id="PTHR30298:SF0">
    <property type="entry name" value="PROTEIN YBFL-RELATED"/>
    <property type="match status" value="1"/>
</dbReference>
<protein>
    <submittedName>
        <fullName evidence="2">Transposase for IS2404</fullName>
    </submittedName>
</protein>
<dbReference type="GO" id="GO:0004803">
    <property type="term" value="F:transposase activity"/>
    <property type="evidence" value="ECO:0007669"/>
    <property type="project" value="InterPro"/>
</dbReference>
<dbReference type="GO" id="GO:0003677">
    <property type="term" value="F:DNA binding"/>
    <property type="evidence" value="ECO:0007669"/>
    <property type="project" value="InterPro"/>
</dbReference>
<dbReference type="InterPro" id="IPR047647">
    <property type="entry name" value="ISAs1_transpos"/>
</dbReference>
<reference evidence="2" key="1">
    <citation type="submission" date="2013-08" db="EMBL/GenBank/DDBJ databases">
        <authorList>
            <person name="Mendez C."/>
            <person name="Richter M."/>
            <person name="Ferrer M."/>
            <person name="Sanchez J."/>
        </authorList>
    </citation>
    <scope>NUCLEOTIDE SEQUENCE</scope>
</reference>
<dbReference type="GO" id="GO:0006313">
    <property type="term" value="P:DNA transposition"/>
    <property type="evidence" value="ECO:0007669"/>
    <property type="project" value="InterPro"/>
</dbReference>
<evidence type="ECO:0000259" key="1">
    <source>
        <dbReference type="Pfam" id="PF01609"/>
    </source>
</evidence>
<reference evidence="2" key="2">
    <citation type="journal article" date="2014" name="ISME J.">
        <title>Microbial stratification in low pH oxic and suboxic macroscopic growths along an acid mine drainage.</title>
        <authorList>
            <person name="Mendez-Garcia C."/>
            <person name="Mesa V."/>
            <person name="Sprenger R.R."/>
            <person name="Richter M."/>
            <person name="Diez M.S."/>
            <person name="Solano J."/>
            <person name="Bargiela R."/>
            <person name="Golyshina O.V."/>
            <person name="Manteca A."/>
            <person name="Ramos J.L."/>
            <person name="Gallego J.R."/>
            <person name="Llorente I."/>
            <person name="Martins Dos Santos V.A."/>
            <person name="Jensen O.N."/>
            <person name="Pelaez A.I."/>
            <person name="Sanchez J."/>
            <person name="Ferrer M."/>
        </authorList>
    </citation>
    <scope>NUCLEOTIDE SEQUENCE</scope>
</reference>
<name>T0ZL10_9ZZZZ</name>
<dbReference type="InterPro" id="IPR051698">
    <property type="entry name" value="Transposase_11-like"/>
</dbReference>
<dbReference type="InterPro" id="IPR002559">
    <property type="entry name" value="Transposase_11"/>
</dbReference>
<proteinExistence type="predicted"/>
<dbReference type="AlphaFoldDB" id="T0ZL10"/>
<evidence type="ECO:0000313" key="2">
    <source>
        <dbReference type="EMBL" id="EQD45363.1"/>
    </source>
</evidence>
<dbReference type="NCBIfam" id="NF033564">
    <property type="entry name" value="transpos_ISAs1"/>
    <property type="match status" value="1"/>
</dbReference>
<dbReference type="PANTHER" id="PTHR30298">
    <property type="entry name" value="H REPEAT-ASSOCIATED PREDICTED TRANSPOSASE"/>
    <property type="match status" value="1"/>
</dbReference>
<feature type="domain" description="Transposase IS4-like" evidence="1">
    <location>
        <begin position="7"/>
        <end position="155"/>
    </location>
</feature>
<feature type="non-terminal residue" evidence="2">
    <location>
        <position position="1"/>
    </location>
</feature>
<organism evidence="2">
    <name type="scientific">mine drainage metagenome</name>
    <dbReference type="NCBI Taxonomy" id="410659"/>
    <lineage>
        <taxon>unclassified sequences</taxon>
        <taxon>metagenomes</taxon>
        <taxon>ecological metagenomes</taxon>
    </lineage>
</organism>
<sequence>DTARYIVEEKHAHYVLTVKGNQPTLKADIDLLNLQATAAHFATQEKAHGRLETRRIWSSTVLNGYLSFPHAAQVACVQREVLHISQNKTTLETVYLISSLTRAQASPEQLLELNRGHWGIEALHHVRDRAFDEDRCRARKGHAPRALACLRNFAISVLRLLKVPNIAAALRELAADASLVLKVLGV</sequence>
<gene>
    <name evidence="2" type="ORF">B2A_09329</name>
</gene>